<protein>
    <submittedName>
        <fullName evidence="5">Protein containing DUF1549</fullName>
    </submittedName>
</protein>
<feature type="domain" description="DUF1549" evidence="2">
    <location>
        <begin position="247"/>
        <end position="455"/>
    </location>
</feature>
<dbReference type="Pfam" id="PF07583">
    <property type="entry name" value="PSCyt2"/>
    <property type="match status" value="1"/>
</dbReference>
<dbReference type="Proteomes" id="UP000011885">
    <property type="component" value="Unassembled WGS sequence"/>
</dbReference>
<gene>
    <name evidence="5" type="ORF">RSSM_05583</name>
</gene>
<sequence>MFALVEVANFPKTPQLTKLKREPRVSMIEQLPFNGRIAPYSQRCQRFAVFFTSLSDMFSMTRLLDELHNEIRSPRGNSPGVTVPMPRKDHLQTLYAILSFVVAFHSVSVRVAASEPSETSELPQVVDFNDHVRPILNAHCVSCHGGVKQAGDVSFVYKEQVLPPDGWIVEPGDPESSILIERVMESDPDMRMPPPDHGPALSTGEIAILSRWIEQGAIWDASHWSYAAPKPREVPVVENDEWSTSAVDRFVLARMRDHGLTPSQDASPDRWLRRVCLDLTGLPPTLELREDFLNRYQVDGETARRELVEMLLDSPAFGERWASVWLDQIRYSDSKGLGLDGPRSIWKYRDWVIDSLNNDLPYDQFTIKQIAGDLLPEPSTEDLIATAAHRLTQTNEEGGTDDEEFRVAAVLDRVSTTWQTWMGVTFGCVQCHSHPYDPFRHEEFYQFAAFFNNTADSDLGEDWPNLDAPIEKSDYEEAARIDRKIAELKAEIFETEFAELTRANRWSPVRDMTAKTNKATKVDVEQVDDHEEFFTIDTVTKNTDITLEASLPESMERLTGVRLTAKPLDPETAVADSEWGFVLASFDAELIREGENKPRRLTFKRAISDDPDPIYDPQSTLNAKSSNGFSAYTRIHYPRQAAFVLEDPVEVPPNSRLRVTLRHRKSALGAFALVTRRGHLAVTDDESLYPRLHDDRIRKLRDELSAAKKSRSKIRSVRVPIMRERPTHLKRPTHLFERGLFLTKGEKVMPGTPASLHPLSTTDRSADGELASEDESDDQASPPRLDLAMWLVSNENPLTARVAVNRVWARLFGTGIVASEEDFGSSGELPTHPDLLDYLALRFQRDFGWSMKSLIRELVLSRTYAQSATLTEDRLQRDPENRWLARGPRHRLPSEVVRDQALAVSGLLSDKMHGPPVRPPIPNGVWKPFYGGDKWNTPKPGNQDRYRRSIYTYMKRSIPYPMFAAFDAPSREFCSPRRLRSNTPLQALMMLNDETFVECAEALAKRMREHSDKTRQQLRYGFLLTTCREPSDQDIDDLHELLKSTAEESDESADVDAGLRMVAGVLLNLDEVVMK</sequence>
<dbReference type="EMBL" id="ANOH01000394">
    <property type="protein sequence ID" value="EMI52980.1"/>
    <property type="molecule type" value="Genomic_DNA"/>
</dbReference>
<comment type="caution">
    <text evidence="5">The sequence shown here is derived from an EMBL/GenBank/DDBJ whole genome shotgun (WGS) entry which is preliminary data.</text>
</comment>
<feature type="domain" description="Cytochrome C Planctomycete-type" evidence="4">
    <location>
        <begin position="140"/>
        <end position="196"/>
    </location>
</feature>
<dbReference type="InterPro" id="IPR011429">
    <property type="entry name" value="Cyt_c_Planctomycete-type"/>
</dbReference>
<evidence type="ECO:0000259" key="3">
    <source>
        <dbReference type="Pfam" id="PF07587"/>
    </source>
</evidence>
<evidence type="ECO:0000313" key="6">
    <source>
        <dbReference type="Proteomes" id="UP000011885"/>
    </source>
</evidence>
<organism evidence="5 6">
    <name type="scientific">Rhodopirellula sallentina SM41</name>
    <dbReference type="NCBI Taxonomy" id="1263870"/>
    <lineage>
        <taxon>Bacteria</taxon>
        <taxon>Pseudomonadati</taxon>
        <taxon>Planctomycetota</taxon>
        <taxon>Planctomycetia</taxon>
        <taxon>Pirellulales</taxon>
        <taxon>Pirellulaceae</taxon>
        <taxon>Rhodopirellula</taxon>
    </lineage>
</organism>
<feature type="domain" description="DUF1553" evidence="3">
    <location>
        <begin position="784"/>
        <end position="1041"/>
    </location>
</feature>
<name>M5TUY5_9BACT</name>
<dbReference type="Pfam" id="PF07587">
    <property type="entry name" value="PSD1"/>
    <property type="match status" value="1"/>
</dbReference>
<dbReference type="PANTHER" id="PTHR35889">
    <property type="entry name" value="CYCLOINULO-OLIGOSACCHARIDE FRUCTANOTRANSFERASE-RELATED"/>
    <property type="match status" value="1"/>
</dbReference>
<dbReference type="PATRIC" id="fig|1263870.3.peg.5909"/>
<accession>M5TUY5</accession>
<feature type="region of interest" description="Disordered" evidence="1">
    <location>
        <begin position="747"/>
        <end position="782"/>
    </location>
</feature>
<evidence type="ECO:0000256" key="1">
    <source>
        <dbReference type="SAM" id="MobiDB-lite"/>
    </source>
</evidence>
<dbReference type="InterPro" id="IPR022655">
    <property type="entry name" value="DUF1553"/>
</dbReference>
<dbReference type="AlphaFoldDB" id="M5TUY5"/>
<evidence type="ECO:0000313" key="5">
    <source>
        <dbReference type="EMBL" id="EMI52980.1"/>
    </source>
</evidence>
<dbReference type="PANTHER" id="PTHR35889:SF3">
    <property type="entry name" value="F-BOX DOMAIN-CONTAINING PROTEIN"/>
    <property type="match status" value="1"/>
</dbReference>
<keyword evidence="6" id="KW-1185">Reference proteome</keyword>
<evidence type="ECO:0000259" key="4">
    <source>
        <dbReference type="Pfam" id="PF07635"/>
    </source>
</evidence>
<evidence type="ECO:0000259" key="2">
    <source>
        <dbReference type="Pfam" id="PF07583"/>
    </source>
</evidence>
<dbReference type="InterPro" id="IPR011444">
    <property type="entry name" value="DUF1549"/>
</dbReference>
<reference evidence="5 6" key="1">
    <citation type="journal article" date="2013" name="Mar. Genomics">
        <title>Expression of sulfatases in Rhodopirellula baltica and the diversity of sulfatases in the genus Rhodopirellula.</title>
        <authorList>
            <person name="Wegner C.E."/>
            <person name="Richter-Heitmann T."/>
            <person name="Klindworth A."/>
            <person name="Klockow C."/>
            <person name="Richter M."/>
            <person name="Achstetter T."/>
            <person name="Glockner F.O."/>
            <person name="Harder J."/>
        </authorList>
    </citation>
    <scope>NUCLEOTIDE SEQUENCE [LARGE SCALE GENOMIC DNA]</scope>
    <source>
        <strain evidence="5 6">SM41</strain>
    </source>
</reference>
<dbReference type="Pfam" id="PF07635">
    <property type="entry name" value="PSCyt1"/>
    <property type="match status" value="1"/>
</dbReference>
<proteinExistence type="predicted"/>